<dbReference type="PROSITE" id="PS50850">
    <property type="entry name" value="MFS"/>
    <property type="match status" value="1"/>
</dbReference>
<dbReference type="CDD" id="cd17319">
    <property type="entry name" value="MFS_ExuT_GudP_like"/>
    <property type="match status" value="1"/>
</dbReference>
<feature type="transmembrane region" description="Helical" evidence="5">
    <location>
        <begin position="275"/>
        <end position="295"/>
    </location>
</feature>
<dbReference type="GO" id="GO:0022857">
    <property type="term" value="F:transmembrane transporter activity"/>
    <property type="evidence" value="ECO:0007669"/>
    <property type="project" value="InterPro"/>
</dbReference>
<dbReference type="InterPro" id="IPR020846">
    <property type="entry name" value="MFS_dom"/>
</dbReference>
<feature type="domain" description="Major facilitator superfamily (MFS) profile" evidence="6">
    <location>
        <begin position="18"/>
        <end position="435"/>
    </location>
</feature>
<feature type="transmembrane region" description="Helical" evidence="5">
    <location>
        <begin position="307"/>
        <end position="325"/>
    </location>
</feature>
<evidence type="ECO:0000256" key="2">
    <source>
        <dbReference type="ARBA" id="ARBA00022692"/>
    </source>
</evidence>
<dbReference type="Gene3D" id="1.20.1250.20">
    <property type="entry name" value="MFS general substrate transporter like domains"/>
    <property type="match status" value="2"/>
</dbReference>
<keyword evidence="4 5" id="KW-0472">Membrane</keyword>
<dbReference type="SUPFAM" id="SSF103473">
    <property type="entry name" value="MFS general substrate transporter"/>
    <property type="match status" value="1"/>
</dbReference>
<proteinExistence type="predicted"/>
<feature type="transmembrane region" description="Helical" evidence="5">
    <location>
        <begin position="20"/>
        <end position="38"/>
    </location>
</feature>
<name>A0A6P2CVY8_9BACT</name>
<feature type="transmembrane region" description="Helical" evidence="5">
    <location>
        <begin position="147"/>
        <end position="167"/>
    </location>
</feature>
<evidence type="ECO:0000256" key="3">
    <source>
        <dbReference type="ARBA" id="ARBA00022989"/>
    </source>
</evidence>
<dbReference type="InterPro" id="IPR050382">
    <property type="entry name" value="MFS_Na/Anion_cotransporter"/>
</dbReference>
<feature type="transmembrane region" description="Helical" evidence="5">
    <location>
        <begin position="411"/>
        <end position="428"/>
    </location>
</feature>
<evidence type="ECO:0000259" key="6">
    <source>
        <dbReference type="PROSITE" id="PS50850"/>
    </source>
</evidence>
<dbReference type="EMBL" id="LR593886">
    <property type="protein sequence ID" value="VTR92566.1"/>
    <property type="molecule type" value="Genomic_DNA"/>
</dbReference>
<dbReference type="Proteomes" id="UP000464178">
    <property type="component" value="Chromosome"/>
</dbReference>
<feature type="transmembrane region" description="Helical" evidence="5">
    <location>
        <begin position="337"/>
        <end position="357"/>
    </location>
</feature>
<accession>A0A6P2CVY8</accession>
<evidence type="ECO:0000256" key="4">
    <source>
        <dbReference type="ARBA" id="ARBA00023136"/>
    </source>
</evidence>
<comment type="subcellular location">
    <subcellularLocation>
        <location evidence="1">Membrane</location>
        <topology evidence="1">Multi-pass membrane protein</topology>
    </subcellularLocation>
</comment>
<gene>
    <name evidence="7" type="ORF">SOIL9_51480</name>
</gene>
<evidence type="ECO:0000256" key="5">
    <source>
        <dbReference type="SAM" id="Phobius"/>
    </source>
</evidence>
<dbReference type="GO" id="GO:0016020">
    <property type="term" value="C:membrane"/>
    <property type="evidence" value="ECO:0007669"/>
    <property type="project" value="UniProtKB-SubCell"/>
</dbReference>
<dbReference type="PANTHER" id="PTHR11662:SF399">
    <property type="entry name" value="FI19708P1-RELATED"/>
    <property type="match status" value="1"/>
</dbReference>
<keyword evidence="2 5" id="KW-0812">Transmembrane</keyword>
<feature type="transmembrane region" description="Helical" evidence="5">
    <location>
        <begin position="90"/>
        <end position="117"/>
    </location>
</feature>
<evidence type="ECO:0000313" key="7">
    <source>
        <dbReference type="EMBL" id="VTR92566.1"/>
    </source>
</evidence>
<feature type="transmembrane region" description="Helical" evidence="5">
    <location>
        <begin position="369"/>
        <end position="391"/>
    </location>
</feature>
<dbReference type="RefSeq" id="WP_162667409.1">
    <property type="nucleotide sequence ID" value="NZ_LR593886.1"/>
</dbReference>
<dbReference type="Pfam" id="PF07690">
    <property type="entry name" value="MFS_1"/>
    <property type="match status" value="1"/>
</dbReference>
<keyword evidence="8" id="KW-1185">Reference proteome</keyword>
<organism evidence="7 8">
    <name type="scientific">Gemmata massiliana</name>
    <dbReference type="NCBI Taxonomy" id="1210884"/>
    <lineage>
        <taxon>Bacteria</taxon>
        <taxon>Pseudomonadati</taxon>
        <taxon>Planctomycetota</taxon>
        <taxon>Planctomycetia</taxon>
        <taxon>Gemmatales</taxon>
        <taxon>Gemmataceae</taxon>
        <taxon>Gemmata</taxon>
    </lineage>
</organism>
<keyword evidence="3 5" id="KW-1133">Transmembrane helix</keyword>
<feature type="transmembrane region" description="Helical" evidence="5">
    <location>
        <begin position="173"/>
        <end position="194"/>
    </location>
</feature>
<sequence length="446" mass="48124">MPPPDLEPSAQPPTQTRFVVAAWLCGLAAILYLDRICMSQAVKPICDDLGLSKNQMGDVMAAFTLAYGMFAVPVGRLGDKLGPRSVLGGIVLVWSVFTALTGLATGLATLLVVRFLFGAAEAGAFPSAAKVMSRWFPHSERGRVQGVMLAFAQIGAVIAPAGAAYLIDAAGWRWAFFLFGALGVVWACGFWLWFRNDPSQHASVNEAELARIHAEEAPLALDPGPVPWRAVLTNRGILVLSLIMILGAFYTYFFYGWLPTYLRDARGVDNKEAGWLSSLVLGGSAIGMLVGGWLADRIPQRAADPVAARRYLGVGAYLTAAGFLYSGVQCDDALSLALFWGASFCVMHLTLPNWWSVIIPQSGKHVGTVFGLANGAGVLGAMVSQKFVGWFTDRQEKLHGLTARAAWDPLIDLYVCVLVCAAGAWWLYRFTPLVEPPPQQEQGEGR</sequence>
<feature type="transmembrane region" description="Helical" evidence="5">
    <location>
        <begin position="59"/>
        <end position="78"/>
    </location>
</feature>
<reference evidence="7 8" key="1">
    <citation type="submission" date="2019-05" db="EMBL/GenBank/DDBJ databases">
        <authorList>
            <consortium name="Science for Life Laboratories"/>
        </authorList>
    </citation>
    <scope>NUCLEOTIDE SEQUENCE [LARGE SCALE GENOMIC DNA]</scope>
    <source>
        <strain evidence="7">Soil9</strain>
    </source>
</reference>
<evidence type="ECO:0000256" key="1">
    <source>
        <dbReference type="ARBA" id="ARBA00004141"/>
    </source>
</evidence>
<dbReference type="KEGG" id="gms:SOIL9_51480"/>
<dbReference type="InterPro" id="IPR036259">
    <property type="entry name" value="MFS_trans_sf"/>
</dbReference>
<protein>
    <recommendedName>
        <fullName evidence="6">Major facilitator superfamily (MFS) profile domain-containing protein</fullName>
    </recommendedName>
</protein>
<evidence type="ECO:0000313" key="8">
    <source>
        <dbReference type="Proteomes" id="UP000464178"/>
    </source>
</evidence>
<dbReference type="PANTHER" id="PTHR11662">
    <property type="entry name" value="SOLUTE CARRIER FAMILY 17"/>
    <property type="match status" value="1"/>
</dbReference>
<dbReference type="InterPro" id="IPR011701">
    <property type="entry name" value="MFS"/>
</dbReference>
<feature type="transmembrane region" description="Helical" evidence="5">
    <location>
        <begin position="237"/>
        <end position="255"/>
    </location>
</feature>
<dbReference type="AlphaFoldDB" id="A0A6P2CVY8"/>